<evidence type="ECO:0000256" key="2">
    <source>
        <dbReference type="ARBA" id="ARBA00022512"/>
    </source>
</evidence>
<feature type="compositionally biased region" description="Polar residues" evidence="6">
    <location>
        <begin position="822"/>
        <end position="834"/>
    </location>
</feature>
<feature type="compositionally biased region" description="Polar residues" evidence="6">
    <location>
        <begin position="1101"/>
        <end position="1111"/>
    </location>
</feature>
<feature type="region of interest" description="Disordered" evidence="6">
    <location>
        <begin position="1098"/>
        <end position="1125"/>
    </location>
</feature>
<keyword evidence="4 7" id="KW-0732">Signal</keyword>
<dbReference type="RefSeq" id="XP_062879731.1">
    <property type="nucleotide sequence ID" value="XM_063023661.1"/>
</dbReference>
<feature type="region of interest" description="Disordered" evidence="6">
    <location>
        <begin position="447"/>
        <end position="768"/>
    </location>
</feature>
<feature type="compositionally biased region" description="Polar residues" evidence="6">
    <location>
        <begin position="338"/>
        <end position="351"/>
    </location>
</feature>
<feature type="compositionally biased region" description="Basic and acidic residues" evidence="6">
    <location>
        <begin position="478"/>
        <end position="488"/>
    </location>
</feature>
<sequence length="1156" mass="120596">MKISTLAFVCLAGSANSLIVNSGQNVDYDNKNGRYISEAIVKRGGRLAFLNFGSVTIDKVHNEGTFVQANDDELTFKLQDSYYNSGLFVFDGPASDATDISINPSTFINENEFKLTLRSPSMVEIQSTGEWTNNGSIEINSLQSSGQQSIKLGGRSSARLTNNGAICLYNALWNPYSITGKGCINVGNNSTIHLKGTANDVGPEQTIYLSEKNSQAIVNFAAYRRRDWKGNGQKPNLVRGFQNGNRLTLTFPVATLNYDKKLGILSGLSGEFATENYAFDIGTQYDAQNFEIIDKRTIIYNKEAPVRDVDHCSCGFIDVPVKSSTLSSSTISSKSSLAPSTQKGTTSKAIPSQSLSSSLSTSSNKKLSSSSQSSLSHKASSSSQSSLSHKASSSAERTQVSTDRVSTLTLNLKLAEKTSGTSSYVLSALSLESKIWSSYSNTTLKASTSSSNALPSSSAVTGNSNVPTSSVKSLESSKGPESHSKDSSSRSSKSPSKSSESSSLTEVKSNGATSVATTSQVHSTTTSRSHIVSKSSSSVVVTDPRTSQGVSRSASKPSSSKALINSQTSIKSESSKVSKESLKPSGSPSLSKSSSQLASSRPVSTSMMSRPSASKSQSNISSSIISRHVSSSSSTISATSGLSSNSKSTLKSSELALSSLTGASRSRGKSSSESSKLSESQAKSTLQSSMTSKFRTTTTTKNSYASSSSEIPLRSPTSNWLSSSKSLEKDSKSSSGTESLSRSKSINTPALSSGTSSQTPSLSASSGASRFSSAASSLRVIEQKSVSSTESSAASRTDPTSDSRLPSEVSSSTRGSSSNLSANKSKPNSSVTKASSESLSLHSSTKRSPSITGSASQSASNVLSTSTASLTQARTSTVIITSCENEHCFEVTATVVNPSTAFSTMTSMSSGSTLVQTICEEGRCLDSKNAHHSSASNGPLDHTVITQTICPESGSCQESVVTLEASSTITSTPAVAPVTTKTVCPESGACFETTVTASHEALATLTTIYSTATETICPPAGSCHVTPVTYTATCTASALTETRTICSQNECFATTEVHTALSPSTDSVKWTSTEVQTICPTQTVCYTTTVTHVAPTGTTTSMSQGSDYKTPQAQSQSATSTTQTASVNSQGTSIANLGMQVKASSALFLIPVLMLI</sequence>
<feature type="compositionally biased region" description="Low complexity" evidence="6">
    <location>
        <begin position="750"/>
        <end position="768"/>
    </location>
</feature>
<feature type="chain" id="PRO_5043702253" description="Hyphally-regulated cell wall protein N-terminal domain-containing protein" evidence="7">
    <location>
        <begin position="18"/>
        <end position="1156"/>
    </location>
</feature>
<feature type="compositionally biased region" description="Low complexity" evidence="6">
    <location>
        <begin position="785"/>
        <end position="795"/>
    </location>
</feature>
<feature type="compositionally biased region" description="Low complexity" evidence="6">
    <location>
        <begin position="583"/>
        <end position="602"/>
    </location>
</feature>
<keyword evidence="3" id="KW-0964">Secreted</keyword>
<dbReference type="GO" id="GO:0009277">
    <property type="term" value="C:fungal-type cell wall"/>
    <property type="evidence" value="ECO:0007669"/>
    <property type="project" value="UniProtKB-ARBA"/>
</dbReference>
<feature type="compositionally biased region" description="Polar residues" evidence="6">
    <location>
        <begin position="460"/>
        <end position="476"/>
    </location>
</feature>
<evidence type="ECO:0000256" key="6">
    <source>
        <dbReference type="SAM" id="MobiDB-lite"/>
    </source>
</evidence>
<feature type="compositionally biased region" description="Low complexity" evidence="6">
    <location>
        <begin position="612"/>
        <end position="653"/>
    </location>
</feature>
<feature type="region of interest" description="Disordered" evidence="6">
    <location>
        <begin position="781"/>
        <end position="859"/>
    </location>
</feature>
<feature type="compositionally biased region" description="Low complexity" evidence="6">
    <location>
        <begin position="326"/>
        <end position="337"/>
    </location>
</feature>
<proteinExistence type="predicted"/>
<evidence type="ECO:0000259" key="8">
    <source>
        <dbReference type="Pfam" id="PF11765"/>
    </source>
</evidence>
<accession>A0AAX4HFH2</accession>
<feature type="compositionally biased region" description="Polar residues" evidence="6">
    <location>
        <begin position="685"/>
        <end position="721"/>
    </location>
</feature>
<feature type="region of interest" description="Disordered" evidence="6">
    <location>
        <begin position="326"/>
        <end position="405"/>
    </location>
</feature>
<dbReference type="GeneID" id="88175799"/>
<evidence type="ECO:0000256" key="4">
    <source>
        <dbReference type="ARBA" id="ARBA00022729"/>
    </source>
</evidence>
<evidence type="ECO:0000313" key="10">
    <source>
        <dbReference type="Proteomes" id="UP001338582"/>
    </source>
</evidence>
<keyword evidence="5" id="KW-0325">Glycoprotein</keyword>
<name>A0AAX4HFH2_9ASCO</name>
<feature type="compositionally biased region" description="Low complexity" evidence="6">
    <location>
        <begin position="1112"/>
        <end position="1125"/>
    </location>
</feature>
<keyword evidence="10" id="KW-1185">Reference proteome</keyword>
<feature type="compositionally biased region" description="Low complexity" evidence="6">
    <location>
        <begin position="835"/>
        <end position="850"/>
    </location>
</feature>
<gene>
    <name evidence="9" type="ORF">PUMCH_004739</name>
</gene>
<feature type="compositionally biased region" description="Low complexity" evidence="6">
    <location>
        <begin position="662"/>
        <end position="684"/>
    </location>
</feature>
<feature type="compositionally biased region" description="Low complexity" evidence="6">
    <location>
        <begin position="807"/>
        <end position="821"/>
    </location>
</feature>
<evidence type="ECO:0000256" key="5">
    <source>
        <dbReference type="ARBA" id="ARBA00023180"/>
    </source>
</evidence>
<evidence type="ECO:0000256" key="1">
    <source>
        <dbReference type="ARBA" id="ARBA00004191"/>
    </source>
</evidence>
<feature type="compositionally biased region" description="Low complexity" evidence="6">
    <location>
        <begin position="352"/>
        <end position="395"/>
    </location>
</feature>
<comment type="subcellular location">
    <subcellularLocation>
        <location evidence="1">Secreted</location>
        <location evidence="1">Cell wall</location>
    </subcellularLocation>
</comment>
<evidence type="ECO:0000256" key="3">
    <source>
        <dbReference type="ARBA" id="ARBA00022525"/>
    </source>
</evidence>
<feature type="compositionally biased region" description="Basic and acidic residues" evidence="6">
    <location>
        <begin position="573"/>
        <end position="582"/>
    </location>
</feature>
<evidence type="ECO:0000313" key="9">
    <source>
        <dbReference type="EMBL" id="WPK27353.1"/>
    </source>
</evidence>
<feature type="compositionally biased region" description="Low complexity" evidence="6">
    <location>
        <begin position="527"/>
        <end position="541"/>
    </location>
</feature>
<keyword evidence="2" id="KW-0134">Cell wall</keyword>
<organism evidence="9 10">
    <name type="scientific">Australozyma saopauloensis</name>
    <dbReference type="NCBI Taxonomy" id="291208"/>
    <lineage>
        <taxon>Eukaryota</taxon>
        <taxon>Fungi</taxon>
        <taxon>Dikarya</taxon>
        <taxon>Ascomycota</taxon>
        <taxon>Saccharomycotina</taxon>
        <taxon>Pichiomycetes</taxon>
        <taxon>Metschnikowiaceae</taxon>
        <taxon>Australozyma</taxon>
    </lineage>
</organism>
<feature type="compositionally biased region" description="Polar residues" evidence="6">
    <location>
        <begin position="510"/>
        <end position="526"/>
    </location>
</feature>
<feature type="domain" description="Hyphally-regulated cell wall protein N-terminal" evidence="8">
    <location>
        <begin position="12"/>
        <end position="297"/>
    </location>
</feature>
<dbReference type="Proteomes" id="UP001338582">
    <property type="component" value="Chromosome 6"/>
</dbReference>
<protein>
    <recommendedName>
        <fullName evidence="8">Hyphally-regulated cell wall protein N-terminal domain-containing protein</fullName>
    </recommendedName>
</protein>
<dbReference type="Pfam" id="PF11765">
    <property type="entry name" value="Hyphal_reg_CWP"/>
    <property type="match status" value="1"/>
</dbReference>
<dbReference type="AlphaFoldDB" id="A0AAX4HFH2"/>
<feature type="compositionally biased region" description="Low complexity" evidence="6">
    <location>
        <begin position="551"/>
        <end position="572"/>
    </location>
</feature>
<feature type="compositionally biased region" description="Low complexity" evidence="6">
    <location>
        <begin position="447"/>
        <end position="459"/>
    </location>
</feature>
<feature type="compositionally biased region" description="Polar residues" evidence="6">
    <location>
        <begin position="736"/>
        <end position="749"/>
    </location>
</feature>
<feature type="compositionally biased region" description="Polar residues" evidence="6">
    <location>
        <begin position="396"/>
        <end position="405"/>
    </location>
</feature>
<feature type="signal peptide" evidence="7">
    <location>
        <begin position="1"/>
        <end position="17"/>
    </location>
</feature>
<evidence type="ECO:0000256" key="7">
    <source>
        <dbReference type="SAM" id="SignalP"/>
    </source>
</evidence>
<dbReference type="KEGG" id="asau:88175799"/>
<reference evidence="9 10" key="1">
    <citation type="submission" date="2023-10" db="EMBL/GenBank/DDBJ databases">
        <title>Draft Genome Sequence of Candida saopaulonensis from a very Premature Infant with Sepsis.</title>
        <authorList>
            <person name="Ning Y."/>
            <person name="Dai R."/>
            <person name="Xiao M."/>
            <person name="Xu Y."/>
            <person name="Yan Q."/>
            <person name="Zhang L."/>
        </authorList>
    </citation>
    <scope>NUCLEOTIDE SEQUENCE [LARGE SCALE GENOMIC DNA]</scope>
    <source>
        <strain evidence="9 10">19XY460</strain>
    </source>
</reference>
<dbReference type="InterPro" id="IPR021031">
    <property type="entry name" value="Hyphal-reg_cell_wall_N"/>
</dbReference>
<feature type="compositionally biased region" description="Low complexity" evidence="6">
    <location>
        <begin position="489"/>
        <end position="509"/>
    </location>
</feature>
<dbReference type="EMBL" id="CP138899">
    <property type="protein sequence ID" value="WPK27353.1"/>
    <property type="molecule type" value="Genomic_DNA"/>
</dbReference>